<dbReference type="VEuPathDB" id="FungiDB:FOMG_11441"/>
<dbReference type="VEuPathDB" id="FungiDB:FOXG_05596"/>
<sequence length="102" mass="11522">MAFEIYTGSWTDWSRGSVLGATITLSSRDASLLLAFIAAFVTVIAVRLWIIICFTVHQILSTNGKHDGLYYQRQVILRNTKSAPAAAWLFLQQAWYWRGIAI</sequence>
<evidence type="ECO:0000256" key="1">
    <source>
        <dbReference type="SAM" id="Phobius"/>
    </source>
</evidence>
<gene>
    <name evidence="2" type="ORF">FRV6_10196</name>
</gene>
<dbReference type="AlphaFoldDB" id="A0A2H3TVX4"/>
<keyword evidence="1" id="KW-1133">Transmembrane helix</keyword>
<organism evidence="2 3">
    <name type="scientific">Fusarium oxysporum</name>
    <name type="common">Fusarium vascular wilt</name>
    <dbReference type="NCBI Taxonomy" id="5507"/>
    <lineage>
        <taxon>Eukaryota</taxon>
        <taxon>Fungi</taxon>
        <taxon>Dikarya</taxon>
        <taxon>Ascomycota</taxon>
        <taxon>Pezizomycotina</taxon>
        <taxon>Sordariomycetes</taxon>
        <taxon>Hypocreomycetidae</taxon>
        <taxon>Hypocreales</taxon>
        <taxon>Nectriaceae</taxon>
        <taxon>Fusarium</taxon>
        <taxon>Fusarium oxysporum species complex</taxon>
    </lineage>
</organism>
<dbReference type="VEuPathDB" id="FungiDB:FOZG_08042"/>
<keyword evidence="1" id="KW-0812">Transmembrane</keyword>
<keyword evidence="1" id="KW-0472">Membrane</keyword>
<dbReference type="OrthoDB" id="3540210at2759"/>
<evidence type="ECO:0000313" key="3">
    <source>
        <dbReference type="Proteomes" id="UP000219369"/>
    </source>
</evidence>
<dbReference type="Proteomes" id="UP000219369">
    <property type="component" value="Unassembled WGS sequence"/>
</dbReference>
<reference evidence="3" key="1">
    <citation type="submission" date="2016-09" db="EMBL/GenBank/DDBJ databases">
        <authorList>
            <person name="Guldener U."/>
        </authorList>
    </citation>
    <scope>NUCLEOTIDE SEQUENCE [LARGE SCALE GENOMIC DNA]</scope>
    <source>
        <strain evidence="3">V64-1</strain>
    </source>
</reference>
<name>A0A2H3TVX4_FUSOX</name>
<protein>
    <submittedName>
        <fullName evidence="2">Uncharacterized protein</fullName>
    </submittedName>
</protein>
<proteinExistence type="predicted"/>
<dbReference type="EMBL" id="FMJY01000005">
    <property type="protein sequence ID" value="SCO86069.1"/>
    <property type="molecule type" value="Genomic_DNA"/>
</dbReference>
<evidence type="ECO:0000313" key="2">
    <source>
        <dbReference type="EMBL" id="SCO86069.1"/>
    </source>
</evidence>
<feature type="transmembrane region" description="Helical" evidence="1">
    <location>
        <begin position="32"/>
        <end position="56"/>
    </location>
</feature>
<dbReference type="VEuPathDB" id="FungiDB:FOIG_13681"/>
<accession>A0A2H3TVX4</accession>